<dbReference type="RefSeq" id="WP_347306587.1">
    <property type="nucleotide sequence ID" value="NZ_JBAJEX010000001.1"/>
</dbReference>
<dbReference type="Proteomes" id="UP001482231">
    <property type="component" value="Unassembled WGS sequence"/>
</dbReference>
<accession>A0ABV0EBT6</accession>
<dbReference type="Pfam" id="PF09351">
    <property type="entry name" value="DUF1993"/>
    <property type="match status" value="1"/>
</dbReference>
<name>A0ABV0EBT6_9BURK</name>
<protein>
    <submittedName>
        <fullName evidence="1">DUF1993 domain-containing protein</fullName>
    </submittedName>
</protein>
<dbReference type="PANTHER" id="PTHR36922:SF1">
    <property type="entry name" value="DUF1993 DOMAIN-CONTAINING PROTEIN"/>
    <property type="match status" value="1"/>
</dbReference>
<keyword evidence="2" id="KW-1185">Reference proteome</keyword>
<dbReference type="SUPFAM" id="SSF109854">
    <property type="entry name" value="DinB/YfiT-like putative metalloenzymes"/>
    <property type="match status" value="1"/>
</dbReference>
<comment type="caution">
    <text evidence="1">The sequence shown here is derived from an EMBL/GenBank/DDBJ whole genome shotgun (WGS) entry which is preliminary data.</text>
</comment>
<reference evidence="1 2" key="1">
    <citation type="submission" date="2024-02" db="EMBL/GenBank/DDBJ databases">
        <title>New thermophilic sulfur-oxidizing bacteria from a hot springs of the Uzon caldera (Kamchatka, Russia).</title>
        <authorList>
            <person name="Dukat A.M."/>
            <person name="Elcheninov A.G."/>
            <person name="Frolov E.N."/>
        </authorList>
    </citation>
    <scope>NUCLEOTIDE SEQUENCE [LARGE SCALE GENOMIC DNA]</scope>
    <source>
        <strain evidence="1 2">AK1</strain>
    </source>
</reference>
<evidence type="ECO:0000313" key="1">
    <source>
        <dbReference type="EMBL" id="MEO1765971.1"/>
    </source>
</evidence>
<evidence type="ECO:0000313" key="2">
    <source>
        <dbReference type="Proteomes" id="UP001482231"/>
    </source>
</evidence>
<sequence>MSFTVYQVTIPPLVRMLNNLAVILNKAAAHCEAQGIDPQALLRFRLFPDMFHFTKQVQVACDHAKNAAARLAGVEGPAFGNDEQSFADLVQRVRKTIAWLESLRPEQFEGAQQRDVVIRRGESVVTYRGDDYLLNRALPNFYFHVTTAYDILRHNGVPLGKRDYLGTA</sequence>
<dbReference type="InterPro" id="IPR018531">
    <property type="entry name" value="DUF1993"/>
</dbReference>
<dbReference type="InterPro" id="IPR034660">
    <property type="entry name" value="DinB/YfiT-like"/>
</dbReference>
<organism evidence="1 2">
    <name type="scientific">Thiobacter aerophilum</name>
    <dbReference type="NCBI Taxonomy" id="3121275"/>
    <lineage>
        <taxon>Bacteria</taxon>
        <taxon>Pseudomonadati</taxon>
        <taxon>Pseudomonadota</taxon>
        <taxon>Betaproteobacteria</taxon>
        <taxon>Burkholderiales</taxon>
        <taxon>Thiobacteraceae</taxon>
        <taxon>Thiobacter</taxon>
    </lineage>
</organism>
<dbReference type="Gene3D" id="1.20.120.450">
    <property type="entry name" value="dinb family like domain"/>
    <property type="match status" value="1"/>
</dbReference>
<gene>
    <name evidence="1" type="ORF">V6E02_01890</name>
</gene>
<dbReference type="EMBL" id="JBAJEX010000001">
    <property type="protein sequence ID" value="MEO1765971.1"/>
    <property type="molecule type" value="Genomic_DNA"/>
</dbReference>
<dbReference type="PANTHER" id="PTHR36922">
    <property type="entry name" value="BLL2446 PROTEIN"/>
    <property type="match status" value="1"/>
</dbReference>
<proteinExistence type="predicted"/>